<feature type="non-terminal residue" evidence="1">
    <location>
        <position position="1"/>
    </location>
</feature>
<dbReference type="Proteomes" id="UP001162483">
    <property type="component" value="Unassembled WGS sequence"/>
</dbReference>
<keyword evidence="2" id="KW-1185">Reference proteome</keyword>
<evidence type="ECO:0000313" key="2">
    <source>
        <dbReference type="Proteomes" id="UP001162483"/>
    </source>
</evidence>
<sequence>QNSPQVFDWGQIRRHTWLLNHFHPVLLQKCNSGLKCVLWIIAMLEKLRPKAWSDGSIFSFSIEHTHGPSEGHCHHHISL</sequence>
<reference evidence="1" key="1">
    <citation type="submission" date="2023-05" db="EMBL/GenBank/DDBJ databases">
        <authorList>
            <person name="Stuckert A."/>
        </authorList>
    </citation>
    <scope>NUCLEOTIDE SEQUENCE</scope>
</reference>
<name>A0ABN9B0Z1_9NEOB</name>
<proteinExistence type="predicted"/>
<evidence type="ECO:0000313" key="1">
    <source>
        <dbReference type="EMBL" id="CAI9541424.1"/>
    </source>
</evidence>
<organism evidence="1 2">
    <name type="scientific">Staurois parvus</name>
    <dbReference type="NCBI Taxonomy" id="386267"/>
    <lineage>
        <taxon>Eukaryota</taxon>
        <taxon>Metazoa</taxon>
        <taxon>Chordata</taxon>
        <taxon>Craniata</taxon>
        <taxon>Vertebrata</taxon>
        <taxon>Euteleostomi</taxon>
        <taxon>Amphibia</taxon>
        <taxon>Batrachia</taxon>
        <taxon>Anura</taxon>
        <taxon>Neobatrachia</taxon>
        <taxon>Ranoidea</taxon>
        <taxon>Ranidae</taxon>
        <taxon>Staurois</taxon>
    </lineage>
</organism>
<accession>A0ABN9B0Z1</accession>
<gene>
    <name evidence="1" type="ORF">SPARVUS_LOCUS1921352</name>
</gene>
<dbReference type="EMBL" id="CATNWA010001901">
    <property type="protein sequence ID" value="CAI9541424.1"/>
    <property type="molecule type" value="Genomic_DNA"/>
</dbReference>
<comment type="caution">
    <text evidence="1">The sequence shown here is derived from an EMBL/GenBank/DDBJ whole genome shotgun (WGS) entry which is preliminary data.</text>
</comment>
<protein>
    <submittedName>
        <fullName evidence="1">Uncharacterized protein</fullName>
    </submittedName>
</protein>